<dbReference type="OrthoDB" id="9787061at2"/>
<dbReference type="Pfam" id="PF21948">
    <property type="entry name" value="LplA-B_cat"/>
    <property type="match status" value="1"/>
</dbReference>
<feature type="active site" description="Acyl-thioester intermediate" evidence="5 7">
    <location>
        <position position="168"/>
    </location>
</feature>
<organism evidence="10 11">
    <name type="scientific">Hydrogenothermus marinus</name>
    <dbReference type="NCBI Taxonomy" id="133270"/>
    <lineage>
        <taxon>Bacteria</taxon>
        <taxon>Pseudomonadati</taxon>
        <taxon>Aquificota</taxon>
        <taxon>Aquificia</taxon>
        <taxon>Aquificales</taxon>
        <taxon>Hydrogenothermaceae</taxon>
        <taxon>Hydrogenothermus</taxon>
    </lineage>
</organism>
<dbReference type="NCBIfam" id="TIGR00214">
    <property type="entry name" value="lipB"/>
    <property type="match status" value="1"/>
</dbReference>
<dbReference type="PROSITE" id="PS01313">
    <property type="entry name" value="LIPB"/>
    <property type="match status" value="1"/>
</dbReference>
<dbReference type="EMBL" id="REFO01000011">
    <property type="protein sequence ID" value="RMA97004.1"/>
    <property type="molecule type" value="Genomic_DNA"/>
</dbReference>
<evidence type="ECO:0000259" key="9">
    <source>
        <dbReference type="PROSITE" id="PS51733"/>
    </source>
</evidence>
<dbReference type="InterPro" id="IPR045864">
    <property type="entry name" value="aa-tRNA-synth_II/BPL/LPL"/>
</dbReference>
<sequence length="204" mass="23682">MLNIIDFQKEDYIKILKKQENFFNKKLEGQLKEDFVLVGEHFNVYTCGKRTKPEHIYKNPENIPVLNIERGGSITFHGEGQIVIYPILDLRHYNLSVKDYVYTLEEIILDTCRRYGINAFRKKGYPGVFTKEGKIGFVGVRVSRYITIHGASLNVNVDKKYFSYINPCGINTPVVNISDYKNIHLSEVKEELKENILKTFSISH</sequence>
<dbReference type="InterPro" id="IPR000544">
    <property type="entry name" value="Octanoyltransferase"/>
</dbReference>
<dbReference type="PANTHER" id="PTHR10993:SF7">
    <property type="entry name" value="LIPOYLTRANSFERASE 2, MITOCHONDRIAL-RELATED"/>
    <property type="match status" value="1"/>
</dbReference>
<feature type="site" description="Lowers pKa of active site Cys" evidence="5 8">
    <location>
        <position position="134"/>
    </location>
</feature>
<gene>
    <name evidence="5" type="primary">lipB</name>
    <name evidence="10" type="ORF">CLV39_0656</name>
</gene>
<evidence type="ECO:0000256" key="6">
    <source>
        <dbReference type="PIRNR" id="PIRNR016262"/>
    </source>
</evidence>
<dbReference type="GO" id="GO:0009249">
    <property type="term" value="P:protein lipoylation"/>
    <property type="evidence" value="ECO:0007669"/>
    <property type="project" value="InterPro"/>
</dbReference>
<dbReference type="CDD" id="cd16444">
    <property type="entry name" value="LipB"/>
    <property type="match status" value="1"/>
</dbReference>
<dbReference type="PIRSF" id="PIRSF016262">
    <property type="entry name" value="LPLase"/>
    <property type="match status" value="1"/>
</dbReference>
<dbReference type="Proteomes" id="UP000280842">
    <property type="component" value="Unassembled WGS sequence"/>
</dbReference>
<feature type="binding site" evidence="5">
    <location>
        <begin position="150"/>
        <end position="152"/>
    </location>
    <ligand>
        <name>substrate</name>
    </ligand>
</feature>
<reference evidence="10 11" key="1">
    <citation type="submission" date="2018-10" db="EMBL/GenBank/DDBJ databases">
        <title>Genomic Encyclopedia of Archaeal and Bacterial Type Strains, Phase II (KMG-II): from individual species to whole genera.</title>
        <authorList>
            <person name="Goeker M."/>
        </authorList>
    </citation>
    <scope>NUCLEOTIDE SEQUENCE [LARGE SCALE GENOMIC DNA]</scope>
    <source>
        <strain evidence="10 11">VM1</strain>
    </source>
</reference>
<dbReference type="PANTHER" id="PTHR10993">
    <property type="entry name" value="OCTANOYLTRANSFERASE"/>
    <property type="match status" value="1"/>
</dbReference>
<accession>A0A3M0BKP8</accession>
<comment type="function">
    <text evidence="4 5 6">Catalyzes the transfer of endogenously produced octanoic acid from octanoyl-acyl-carrier-protein onto the lipoyl domains of lipoate-dependent enzymes. Lipoyl-ACP can also act as a substrate although octanoyl-ACP is likely to be the physiological substrate.</text>
</comment>
<keyword evidence="3 5" id="KW-0012">Acyltransferase</keyword>
<evidence type="ECO:0000256" key="2">
    <source>
        <dbReference type="ARBA" id="ARBA00022679"/>
    </source>
</evidence>
<dbReference type="RefSeq" id="WP_121922798.1">
    <property type="nucleotide sequence ID" value="NZ_REFO01000011.1"/>
</dbReference>
<dbReference type="HAMAP" id="MF_00013">
    <property type="entry name" value="LipB"/>
    <property type="match status" value="1"/>
</dbReference>
<dbReference type="InterPro" id="IPR004143">
    <property type="entry name" value="BPL_LPL_catalytic"/>
</dbReference>
<keyword evidence="5" id="KW-0963">Cytoplasm</keyword>
<evidence type="ECO:0000256" key="3">
    <source>
        <dbReference type="ARBA" id="ARBA00023315"/>
    </source>
</evidence>
<evidence type="ECO:0000256" key="1">
    <source>
        <dbReference type="ARBA" id="ARBA00004821"/>
    </source>
</evidence>
<protein>
    <recommendedName>
        <fullName evidence="5 6">Octanoyltransferase</fullName>
        <ecNumber evidence="5 6">2.3.1.181</ecNumber>
    </recommendedName>
    <alternativeName>
        <fullName evidence="5">Lipoate-protein ligase B</fullName>
    </alternativeName>
    <alternativeName>
        <fullName evidence="5">Lipoyl/octanoyl transferase</fullName>
    </alternativeName>
    <alternativeName>
        <fullName evidence="5">Octanoyl-[acyl-carrier-protein]-protein N-octanoyltransferase</fullName>
    </alternativeName>
</protein>
<dbReference type="GO" id="GO:0005737">
    <property type="term" value="C:cytoplasm"/>
    <property type="evidence" value="ECO:0007669"/>
    <property type="project" value="UniProtKB-SubCell"/>
</dbReference>
<proteinExistence type="inferred from homology"/>
<evidence type="ECO:0000256" key="5">
    <source>
        <dbReference type="HAMAP-Rule" id="MF_00013"/>
    </source>
</evidence>
<evidence type="ECO:0000313" key="10">
    <source>
        <dbReference type="EMBL" id="RMA97004.1"/>
    </source>
</evidence>
<dbReference type="InterPro" id="IPR020605">
    <property type="entry name" value="Octanoyltransferase_CS"/>
</dbReference>
<keyword evidence="11" id="KW-1185">Reference proteome</keyword>
<dbReference type="AlphaFoldDB" id="A0A3M0BKP8"/>
<dbReference type="Gene3D" id="3.30.930.10">
    <property type="entry name" value="Bira Bifunctional Protein, Domain 2"/>
    <property type="match status" value="1"/>
</dbReference>
<comment type="caution">
    <text evidence="5">Lacks conserved residue(s) required for the propagation of feature annotation.</text>
</comment>
<comment type="similarity">
    <text evidence="5 6">Belongs to the LipB family.</text>
</comment>
<evidence type="ECO:0000256" key="8">
    <source>
        <dbReference type="PIRSR" id="PIRSR016262-3"/>
    </source>
</evidence>
<feature type="binding site" evidence="5">
    <location>
        <begin position="70"/>
        <end position="77"/>
    </location>
    <ligand>
        <name>substrate</name>
    </ligand>
</feature>
<name>A0A3M0BKP8_9AQUI</name>
<comment type="miscellaneous">
    <text evidence="5">In the reaction, the free carboxyl group of octanoic acid is attached via an amide linkage to the epsilon-amino group of a specific lysine residue of lipoyl domains of lipoate-dependent enzymes.</text>
</comment>
<comment type="catalytic activity">
    <reaction evidence="5 6">
        <text>octanoyl-[ACP] + L-lysyl-[protein] = N(6)-octanoyl-L-lysyl-[protein] + holo-[ACP] + H(+)</text>
        <dbReference type="Rhea" id="RHEA:17665"/>
        <dbReference type="Rhea" id="RHEA-COMP:9636"/>
        <dbReference type="Rhea" id="RHEA-COMP:9685"/>
        <dbReference type="Rhea" id="RHEA-COMP:9752"/>
        <dbReference type="Rhea" id="RHEA-COMP:9928"/>
        <dbReference type="ChEBI" id="CHEBI:15378"/>
        <dbReference type="ChEBI" id="CHEBI:29969"/>
        <dbReference type="ChEBI" id="CHEBI:64479"/>
        <dbReference type="ChEBI" id="CHEBI:78463"/>
        <dbReference type="ChEBI" id="CHEBI:78809"/>
        <dbReference type="EC" id="2.3.1.181"/>
    </reaction>
</comment>
<feature type="domain" description="BPL/LPL catalytic" evidence="9">
    <location>
        <begin position="30"/>
        <end position="204"/>
    </location>
</feature>
<keyword evidence="2 5" id="KW-0808">Transferase</keyword>
<dbReference type="PROSITE" id="PS51733">
    <property type="entry name" value="BPL_LPL_CATALYTIC"/>
    <property type="match status" value="1"/>
</dbReference>
<dbReference type="SUPFAM" id="SSF55681">
    <property type="entry name" value="Class II aaRS and biotin synthetases"/>
    <property type="match status" value="1"/>
</dbReference>
<evidence type="ECO:0000256" key="7">
    <source>
        <dbReference type="PIRSR" id="PIRSR016262-1"/>
    </source>
</evidence>
<evidence type="ECO:0000256" key="4">
    <source>
        <dbReference type="ARBA" id="ARBA00024732"/>
    </source>
</evidence>
<comment type="subcellular location">
    <subcellularLocation>
        <location evidence="5">Cytoplasm</location>
    </subcellularLocation>
</comment>
<dbReference type="EC" id="2.3.1.181" evidence="5 6"/>
<dbReference type="UniPathway" id="UPA00538">
    <property type="reaction ID" value="UER00592"/>
</dbReference>
<comment type="pathway">
    <text evidence="1 5 6">Protein modification; protein lipoylation via endogenous pathway; protein N(6)-(lipoyl)lysine from octanoyl-[acyl-carrier-protein]: step 1/2.</text>
</comment>
<dbReference type="GO" id="GO:0033819">
    <property type="term" value="F:lipoyl(octanoyl) transferase activity"/>
    <property type="evidence" value="ECO:0007669"/>
    <property type="project" value="UniProtKB-EC"/>
</dbReference>
<comment type="caution">
    <text evidence="10">The sequence shown here is derived from an EMBL/GenBank/DDBJ whole genome shotgun (WGS) entry which is preliminary data.</text>
</comment>
<evidence type="ECO:0000313" key="11">
    <source>
        <dbReference type="Proteomes" id="UP000280842"/>
    </source>
</evidence>